<dbReference type="Proteomes" id="UP000217528">
    <property type="component" value="Unassembled WGS sequence"/>
</dbReference>
<protein>
    <submittedName>
        <fullName evidence="1">Uncharacterized protein</fullName>
    </submittedName>
</protein>
<gene>
    <name evidence="1" type="ORF">ASJ82_07830</name>
</gene>
<sequence>MEKTAIRIIIFCFFILDQFPKKNSSVTYFSPRFIRFFLFKNLCPFFYLFNKIKIKIIFKNYKK</sequence>
<proteinExistence type="predicted"/>
<dbReference type="AlphaFoldDB" id="A0A2A2HE47"/>
<comment type="caution">
    <text evidence="1">The sequence shown here is derived from an EMBL/GenBank/DDBJ whole genome shotgun (WGS) entry which is preliminary data.</text>
</comment>
<evidence type="ECO:0000313" key="1">
    <source>
        <dbReference type="EMBL" id="PAV07576.1"/>
    </source>
</evidence>
<evidence type="ECO:0000313" key="2">
    <source>
        <dbReference type="Proteomes" id="UP000217528"/>
    </source>
</evidence>
<name>A0A2A2HE47_9EURY</name>
<organism evidence="1 2">
    <name type="scientific">Methanosphaera cuniculi</name>
    <dbReference type="NCBI Taxonomy" id="1077256"/>
    <lineage>
        <taxon>Archaea</taxon>
        <taxon>Methanobacteriati</taxon>
        <taxon>Methanobacteriota</taxon>
        <taxon>Methanomada group</taxon>
        <taxon>Methanobacteria</taxon>
        <taxon>Methanobacteriales</taxon>
        <taxon>Methanobacteriaceae</taxon>
        <taxon>Methanosphaera</taxon>
    </lineage>
</organism>
<accession>A0A2A2HE47</accession>
<keyword evidence="2" id="KW-1185">Reference proteome</keyword>
<dbReference type="EMBL" id="LMVN01000011">
    <property type="protein sequence ID" value="PAV07576.1"/>
    <property type="molecule type" value="Genomic_DNA"/>
</dbReference>
<reference evidence="1 2" key="1">
    <citation type="journal article" date="2017" name="BMC Genomics">
        <title>Genomic analysis of methanogenic archaea reveals a shift towards energy conservation.</title>
        <authorList>
            <person name="Gilmore S.P."/>
            <person name="Henske J.K."/>
            <person name="Sexton J.A."/>
            <person name="Solomon K.V."/>
            <person name="Seppala S."/>
            <person name="Yoo J.I."/>
            <person name="Huyett L.M."/>
            <person name="Pressman A."/>
            <person name="Cogan J.Z."/>
            <person name="Kivenson V."/>
            <person name="Peng X."/>
            <person name="Tan Y."/>
            <person name="Valentine D.L."/>
            <person name="O'Malley M.A."/>
        </authorList>
    </citation>
    <scope>NUCLEOTIDE SEQUENCE [LARGE SCALE GENOMIC DNA]</scope>
    <source>
        <strain evidence="1 2">1R-7</strain>
    </source>
</reference>